<dbReference type="GO" id="GO:0016740">
    <property type="term" value="F:transferase activity"/>
    <property type="evidence" value="ECO:0007669"/>
    <property type="project" value="UniProtKB-KW"/>
</dbReference>
<dbReference type="SUPFAM" id="SSF53448">
    <property type="entry name" value="Nucleotide-diphospho-sugar transferases"/>
    <property type="match status" value="1"/>
</dbReference>
<dbReference type="GeneID" id="54473215"/>
<keyword evidence="1" id="KW-0472">Membrane</keyword>
<accession>A0A6A6Q6H8</accession>
<protein>
    <submittedName>
        <fullName evidence="2">Nucleotide-diphospho-sugar transferase</fullName>
    </submittedName>
</protein>
<gene>
    <name evidence="2" type="ORF">BDY17DRAFT_288590</name>
</gene>
<name>A0A6A6Q6H8_9PEZI</name>
<dbReference type="InterPro" id="IPR029044">
    <property type="entry name" value="Nucleotide-diphossugar_trans"/>
</dbReference>
<feature type="transmembrane region" description="Helical" evidence="1">
    <location>
        <begin position="46"/>
        <end position="62"/>
    </location>
</feature>
<dbReference type="Gene3D" id="3.90.550.10">
    <property type="entry name" value="Spore Coat Polysaccharide Biosynthesis Protein SpsA, Chain A"/>
    <property type="match status" value="1"/>
</dbReference>
<keyword evidence="2" id="KW-0808">Transferase</keyword>
<reference evidence="2" key="1">
    <citation type="journal article" date="2020" name="Stud. Mycol.">
        <title>101 Dothideomycetes genomes: a test case for predicting lifestyles and emergence of pathogens.</title>
        <authorList>
            <person name="Haridas S."/>
            <person name="Albert R."/>
            <person name="Binder M."/>
            <person name="Bloem J."/>
            <person name="Labutti K."/>
            <person name="Salamov A."/>
            <person name="Andreopoulos B."/>
            <person name="Baker S."/>
            <person name="Barry K."/>
            <person name="Bills G."/>
            <person name="Bluhm B."/>
            <person name="Cannon C."/>
            <person name="Castanera R."/>
            <person name="Culley D."/>
            <person name="Daum C."/>
            <person name="Ezra D."/>
            <person name="Gonzalez J."/>
            <person name="Henrissat B."/>
            <person name="Kuo A."/>
            <person name="Liang C."/>
            <person name="Lipzen A."/>
            <person name="Lutzoni F."/>
            <person name="Magnuson J."/>
            <person name="Mondo S."/>
            <person name="Nolan M."/>
            <person name="Ohm R."/>
            <person name="Pangilinan J."/>
            <person name="Park H.-J."/>
            <person name="Ramirez L."/>
            <person name="Alfaro M."/>
            <person name="Sun H."/>
            <person name="Tritt A."/>
            <person name="Yoshinaga Y."/>
            <person name="Zwiers L.-H."/>
            <person name="Turgeon B."/>
            <person name="Goodwin S."/>
            <person name="Spatafora J."/>
            <person name="Crous P."/>
            <person name="Grigoriev I."/>
        </authorList>
    </citation>
    <scope>NUCLEOTIDE SEQUENCE</scope>
    <source>
        <strain evidence="2">CBS 113389</strain>
    </source>
</reference>
<dbReference type="EMBL" id="MU001631">
    <property type="protein sequence ID" value="KAF2487243.1"/>
    <property type="molecule type" value="Genomic_DNA"/>
</dbReference>
<sequence length="408" mass="47724">MAARSRKHDDHHPDTDDWGMYPLPYSHPPDSSLSPSNTIGFYLRKYRAAILTVTIILLFFFYRRSSGDVHAELPPPPPAPPVTNDWSRFAYVQYATDVHSLCNAYMVFESLHRLGSKAERVLLFPKEWNAETEDEADRSSQLLARANRLYNVRLYPMEVLGLDGVVPPGTLEEPSSWETGVTKFRAFELDDFDRVLYFDSDILLRQHVDELFLLPSAPIAMLRRYWSDVHHTEWPLSGAMMLIEPNSAELDGLWERLQDWRLVPERADDKTYDDDLLDDRFRSSALVLPHRPYFLQTFEFRKRSHEAYLGSFHGPVDLAKWDAHAELEKAKIVHFNDWPLPKPWIMWPSEGLEELQPDCPRNVETCPNRDVWLGLYEEFRSRRENLCRIMSVPAHEDWREWKKLVGAL</sequence>
<proteinExistence type="predicted"/>
<keyword evidence="3" id="KW-1185">Reference proteome</keyword>
<dbReference type="Proteomes" id="UP000799767">
    <property type="component" value="Unassembled WGS sequence"/>
</dbReference>
<dbReference type="InterPro" id="IPR050587">
    <property type="entry name" value="GNT1/Glycosyltrans_8"/>
</dbReference>
<evidence type="ECO:0000256" key="1">
    <source>
        <dbReference type="SAM" id="Phobius"/>
    </source>
</evidence>
<keyword evidence="1" id="KW-0812">Transmembrane</keyword>
<dbReference type="AlphaFoldDB" id="A0A6A6Q6H8"/>
<evidence type="ECO:0000313" key="3">
    <source>
        <dbReference type="Proteomes" id="UP000799767"/>
    </source>
</evidence>
<dbReference type="RefSeq" id="XP_033593812.1">
    <property type="nucleotide sequence ID" value="XM_033732213.1"/>
</dbReference>
<organism evidence="2 3">
    <name type="scientific">Neohortaea acidophila</name>
    <dbReference type="NCBI Taxonomy" id="245834"/>
    <lineage>
        <taxon>Eukaryota</taxon>
        <taxon>Fungi</taxon>
        <taxon>Dikarya</taxon>
        <taxon>Ascomycota</taxon>
        <taxon>Pezizomycotina</taxon>
        <taxon>Dothideomycetes</taxon>
        <taxon>Dothideomycetidae</taxon>
        <taxon>Mycosphaerellales</taxon>
        <taxon>Teratosphaeriaceae</taxon>
        <taxon>Neohortaea</taxon>
    </lineage>
</organism>
<evidence type="ECO:0000313" key="2">
    <source>
        <dbReference type="EMBL" id="KAF2487243.1"/>
    </source>
</evidence>
<dbReference type="OrthoDB" id="2014201at2759"/>
<keyword evidence="1" id="KW-1133">Transmembrane helix</keyword>
<dbReference type="PANTHER" id="PTHR11183">
    <property type="entry name" value="GLYCOGENIN SUBFAMILY MEMBER"/>
    <property type="match status" value="1"/>
</dbReference>